<evidence type="ECO:0000256" key="3">
    <source>
        <dbReference type="ARBA" id="ARBA00022695"/>
    </source>
</evidence>
<evidence type="ECO:0000256" key="13">
    <source>
        <dbReference type="ARBA" id="ARBA00023125"/>
    </source>
</evidence>
<dbReference type="GO" id="GO:0046872">
    <property type="term" value="F:metal ion binding"/>
    <property type="evidence" value="ECO:0007669"/>
    <property type="project" value="UniProtKB-KW"/>
</dbReference>
<feature type="domain" description="Integrase catalytic" evidence="19">
    <location>
        <begin position="1175"/>
        <end position="1339"/>
    </location>
</feature>
<keyword evidence="16" id="KW-0175">Coiled coil</keyword>
<evidence type="ECO:0000256" key="12">
    <source>
        <dbReference type="ARBA" id="ARBA00022932"/>
    </source>
</evidence>
<dbReference type="GO" id="GO:0003677">
    <property type="term" value="F:DNA binding"/>
    <property type="evidence" value="ECO:0007669"/>
    <property type="project" value="UniProtKB-KW"/>
</dbReference>
<dbReference type="InterPro" id="IPR041577">
    <property type="entry name" value="RT_RNaseH_2"/>
</dbReference>
<organism evidence="20 21">
    <name type="scientific">Rhynchospora pubera</name>
    <dbReference type="NCBI Taxonomy" id="906938"/>
    <lineage>
        <taxon>Eukaryota</taxon>
        <taxon>Viridiplantae</taxon>
        <taxon>Streptophyta</taxon>
        <taxon>Embryophyta</taxon>
        <taxon>Tracheophyta</taxon>
        <taxon>Spermatophyta</taxon>
        <taxon>Magnoliopsida</taxon>
        <taxon>Liliopsida</taxon>
        <taxon>Poales</taxon>
        <taxon>Cyperaceae</taxon>
        <taxon>Cyperoideae</taxon>
        <taxon>Rhynchosporeae</taxon>
        <taxon>Rhynchospora</taxon>
    </lineage>
</organism>
<dbReference type="InterPro" id="IPR023780">
    <property type="entry name" value="Chromo_domain"/>
</dbReference>
<dbReference type="Gene3D" id="1.10.340.70">
    <property type="match status" value="1"/>
</dbReference>
<dbReference type="SUPFAM" id="SSF56672">
    <property type="entry name" value="DNA/RNA polymerases"/>
    <property type="match status" value="1"/>
</dbReference>
<dbReference type="InterPro" id="IPR043128">
    <property type="entry name" value="Rev_trsase/Diguanyl_cyclase"/>
</dbReference>
<dbReference type="Pfam" id="PF24626">
    <property type="entry name" value="SH3_Tf2-1"/>
    <property type="match status" value="1"/>
</dbReference>
<dbReference type="PROSITE" id="PS50994">
    <property type="entry name" value="INTEGRASE"/>
    <property type="match status" value="1"/>
</dbReference>
<dbReference type="PROSITE" id="PS50013">
    <property type="entry name" value="CHROMO_2"/>
    <property type="match status" value="1"/>
</dbReference>
<keyword evidence="3" id="KW-0548">Nucleotidyltransferase</keyword>
<protein>
    <submittedName>
        <fullName evidence="20">Polyprotein</fullName>
    </submittedName>
</protein>
<dbReference type="GO" id="GO:0003964">
    <property type="term" value="F:RNA-directed DNA polymerase activity"/>
    <property type="evidence" value="ECO:0007669"/>
    <property type="project" value="UniProtKB-KW"/>
</dbReference>
<dbReference type="Pfam" id="PF17921">
    <property type="entry name" value="Integrase_H2C2"/>
    <property type="match status" value="1"/>
</dbReference>
<evidence type="ECO:0000256" key="4">
    <source>
        <dbReference type="ARBA" id="ARBA00022722"/>
    </source>
</evidence>
<keyword evidence="1" id="KW-0645">Protease</keyword>
<dbReference type="InterPro" id="IPR041588">
    <property type="entry name" value="Integrase_H2C2"/>
</dbReference>
<evidence type="ECO:0000313" key="20">
    <source>
        <dbReference type="EMBL" id="KAJ4789708.1"/>
    </source>
</evidence>
<dbReference type="GO" id="GO:0006310">
    <property type="term" value="P:DNA recombination"/>
    <property type="evidence" value="ECO:0007669"/>
    <property type="project" value="UniProtKB-KW"/>
</dbReference>
<dbReference type="InterPro" id="IPR036397">
    <property type="entry name" value="RNaseH_sf"/>
</dbReference>
<evidence type="ECO:0000256" key="6">
    <source>
        <dbReference type="ARBA" id="ARBA00022750"/>
    </source>
</evidence>
<evidence type="ECO:0000256" key="15">
    <source>
        <dbReference type="ARBA" id="ARBA00023268"/>
    </source>
</evidence>
<dbReference type="InterPro" id="IPR000953">
    <property type="entry name" value="Chromo/chromo_shadow_dom"/>
</dbReference>
<keyword evidence="12" id="KW-0239">DNA-directed DNA polymerase</keyword>
<keyword evidence="15" id="KW-0511">Multifunctional enzyme</keyword>
<evidence type="ECO:0000259" key="18">
    <source>
        <dbReference type="PROSITE" id="PS50878"/>
    </source>
</evidence>
<keyword evidence="2" id="KW-0808">Transferase</keyword>
<dbReference type="InterPro" id="IPR012337">
    <property type="entry name" value="RNaseH-like_sf"/>
</dbReference>
<dbReference type="Pfam" id="PF17919">
    <property type="entry name" value="RT_RNaseH_2"/>
    <property type="match status" value="1"/>
</dbReference>
<evidence type="ECO:0000256" key="8">
    <source>
        <dbReference type="ARBA" id="ARBA00022801"/>
    </source>
</evidence>
<dbReference type="SUPFAM" id="SSF50630">
    <property type="entry name" value="Acid proteases"/>
    <property type="match status" value="1"/>
</dbReference>
<dbReference type="Pfam" id="PF08284">
    <property type="entry name" value="RVP_2"/>
    <property type="match status" value="1"/>
</dbReference>
<dbReference type="SUPFAM" id="SSF54160">
    <property type="entry name" value="Chromo domain-like"/>
    <property type="match status" value="1"/>
</dbReference>
<dbReference type="Gene3D" id="3.10.20.370">
    <property type="match status" value="1"/>
</dbReference>
<evidence type="ECO:0000256" key="10">
    <source>
        <dbReference type="ARBA" id="ARBA00022908"/>
    </source>
</evidence>
<evidence type="ECO:0000259" key="17">
    <source>
        <dbReference type="PROSITE" id="PS50013"/>
    </source>
</evidence>
<dbReference type="Pfam" id="PF00385">
    <property type="entry name" value="Chromo"/>
    <property type="match status" value="1"/>
</dbReference>
<keyword evidence="7" id="KW-0255">Endonuclease</keyword>
<reference evidence="20" key="1">
    <citation type="submission" date="2022-08" db="EMBL/GenBank/DDBJ databases">
        <authorList>
            <person name="Marques A."/>
        </authorList>
    </citation>
    <scope>NUCLEOTIDE SEQUENCE</scope>
    <source>
        <strain evidence="20">RhyPub2mFocal</strain>
        <tissue evidence="20">Leaves</tissue>
    </source>
</reference>
<dbReference type="GO" id="GO:0004519">
    <property type="term" value="F:endonuclease activity"/>
    <property type="evidence" value="ECO:0007669"/>
    <property type="project" value="UniProtKB-KW"/>
</dbReference>
<sequence>MTSTRSGSVAMEEMKTQLNQLQSEIERVAREGDERSSHMKAQLTQAMKDQSETVNKKMDERMDRMEAMFEKVLRFSEKGPSVVDPPFINPHNSSGLLGAQPVSSDTNGALTGTSSGMGSGAGVGGMFGNQRVVPPPVQLPRTDFPTFDGNDPADWLLKSEYYFDIYQIPHNYKTRLAVLSFVGEASIWYGSFRLGIDNPPWELLVEEVFARFSQNATQELVGELKRVQHTGKVMDYIKQFDHVRAKLMRQKPYIPTDFYVACFIEGLREDIKAMVTVLNPKNLNDSYKIANQYEMAADSQAKRLKFAPKPLTFTNNQRGKEVGEKVVVPYNKGGRNWQPSWKYATEPSGDRRGETFEQKKALGLCHRCDEKWHPGHKCAIRNVHLLKDMEEDVEEEVYDECTEELDEDVVEETIISLFSAKDTSKVKNMKFKGMVGKIPVCALVDSGSTHSFVNPSILQGQRFTITKNTPMAVVVASGHKMITEAACNALKFSIQGHEFEKDMRVLDVKGYDLILGLDWLRDMGPMVVDWSKGCLAFKKDNKDIKLQVCEEVAEVRMCQGYVDIEQERKKGHEVILAHLFHVDSLEDKARHEVSPEIGQVLVQYRDVFEEPNELPPHRKVDHQIPLLPNTNPINQRPYRHSYFQKLEIEKIVSELLKNGFIQPSSSPFASPVLLVKKKDNSWRLCIDYRKLNASTVKNRYPIPIIEDLLDELHGSQIFSKIDLRSGYHQIRMHTEDIYKTAFKTHEGHYEYVVMPFGLTNAPATFQELMNQVFKPYLRKFILVFFDDILVYSPDEESHAQHLALALEVLRQNKLFAKQSKCDFGMKEVEYLGHIISKEGVATDKKKIEAMTNWNTPKTVRELRGFLGLTGYYRRFIKDYGIISKPLTDQLKKNAFNWTTQAELAFNQLKQAMTDAPVLTMPDFSKPFIIETDASDKGMGAVLMQGRKPIAFLSKSLGVKAQGLSTYEKEFLALLTAVQRWRHYLIGGTFIIKTDQISLKYLLEQRLNHTMQHKGLCKLLGLDYRIEYKKGKENVVADALSRKVRHNEVSEALAVTELIPTWVEELKSSYENDVWVQELKRKFERGELTSNYTLHQGLMRYKNRICVGDNGSWRVKLLKEVHNSSLGGHAGVLGTYQRLKKMFYWPQLKESVHDYVRKCEVCQMNKVEHVPSPGLLQPLPIPEQAWNSISMDFVTGLPKSEGEEVILVIVDRLTKYAHFFSLAHPFGATQVVQIFLDGIYKLHGLPLTIISDRDPIFTSSFWKELMGKIGVKLNFSTAYHPQTDGQTERVNQCVEGYLRCMVYNQQKNWHKWLSLAEWWYNTHFHSSIKTTPFEALYGYSPAQLPMGTPLRSRVEAVNQELKERQKVLSELKRQLTKAQDRMKKYADSHRMERQFKVGTWVYLRMQPYRQISVQGKPNKKLGLRYYGPFEIIERVGEVAYKLNLPQNSRVHPVFHVSQLKARVGDTQAVAPNVPIVGPEGTLREEPESILDRRIVKKRNAAVVQILVKWSNKPMEDATWEEYDKIAATYPQFVLRDKDNFKEGRVSATSIDTLGVTVGKELKQLQELESSIKGKDVGWARINHKSQAEKEGPS</sequence>
<dbReference type="GO" id="GO:0006508">
    <property type="term" value="P:proteolysis"/>
    <property type="evidence" value="ECO:0007669"/>
    <property type="project" value="UniProtKB-KW"/>
</dbReference>
<dbReference type="Pfam" id="PF00078">
    <property type="entry name" value="RVT_1"/>
    <property type="match status" value="1"/>
</dbReference>
<keyword evidence="14" id="KW-0233">DNA recombination</keyword>
<dbReference type="FunFam" id="3.30.420.10:FF:000032">
    <property type="entry name" value="Retrovirus-related Pol polyprotein from transposon 297-like Protein"/>
    <property type="match status" value="1"/>
</dbReference>
<evidence type="ECO:0000256" key="2">
    <source>
        <dbReference type="ARBA" id="ARBA00022679"/>
    </source>
</evidence>
<dbReference type="Gene3D" id="3.30.70.270">
    <property type="match status" value="2"/>
</dbReference>
<dbReference type="CDD" id="cd01647">
    <property type="entry name" value="RT_LTR"/>
    <property type="match status" value="1"/>
</dbReference>
<dbReference type="InterPro" id="IPR056924">
    <property type="entry name" value="SH3_Tf2-1"/>
</dbReference>
<dbReference type="FunFam" id="3.10.10.10:FF:000007">
    <property type="entry name" value="Retrovirus-related Pol polyprotein from transposon 17.6-like Protein"/>
    <property type="match status" value="1"/>
</dbReference>
<proteinExistence type="predicted"/>
<keyword evidence="5" id="KW-0479">Metal-binding</keyword>
<keyword evidence="13" id="KW-0238">DNA-binding</keyword>
<dbReference type="PANTHER" id="PTHR37984:SF5">
    <property type="entry name" value="PROTEIN NYNRIN-LIKE"/>
    <property type="match status" value="1"/>
</dbReference>
<evidence type="ECO:0000256" key="7">
    <source>
        <dbReference type="ARBA" id="ARBA00022759"/>
    </source>
</evidence>
<dbReference type="InterPro" id="IPR000477">
    <property type="entry name" value="RT_dom"/>
</dbReference>
<dbReference type="Pfam" id="PF03732">
    <property type="entry name" value="Retrotrans_gag"/>
    <property type="match status" value="1"/>
</dbReference>
<dbReference type="Gene3D" id="2.40.70.10">
    <property type="entry name" value="Acid Proteases"/>
    <property type="match status" value="1"/>
</dbReference>
<dbReference type="PANTHER" id="PTHR37984">
    <property type="entry name" value="PROTEIN CBG26694"/>
    <property type="match status" value="1"/>
</dbReference>
<keyword evidence="4" id="KW-0540">Nuclease</keyword>
<dbReference type="GO" id="GO:0003887">
    <property type="term" value="F:DNA-directed DNA polymerase activity"/>
    <property type="evidence" value="ECO:0007669"/>
    <property type="project" value="UniProtKB-KW"/>
</dbReference>
<evidence type="ECO:0000313" key="21">
    <source>
        <dbReference type="Proteomes" id="UP001140206"/>
    </source>
</evidence>
<dbReference type="InterPro" id="IPR021109">
    <property type="entry name" value="Peptidase_aspartic_dom_sf"/>
</dbReference>
<evidence type="ECO:0000259" key="19">
    <source>
        <dbReference type="PROSITE" id="PS50994"/>
    </source>
</evidence>
<keyword evidence="8" id="KW-0378">Hydrolase</keyword>
<dbReference type="InterPro" id="IPR043502">
    <property type="entry name" value="DNA/RNA_pol_sf"/>
</dbReference>
<evidence type="ECO:0000256" key="14">
    <source>
        <dbReference type="ARBA" id="ARBA00023172"/>
    </source>
</evidence>
<keyword evidence="11" id="KW-0695">RNA-directed DNA polymerase</keyword>
<dbReference type="Gene3D" id="2.40.50.40">
    <property type="match status" value="1"/>
</dbReference>
<dbReference type="InterPro" id="IPR001584">
    <property type="entry name" value="Integrase_cat-core"/>
</dbReference>
<gene>
    <name evidence="20" type="ORF">LUZ62_040954</name>
</gene>
<keyword evidence="6" id="KW-0064">Aspartyl protease</keyword>
<dbReference type="GO" id="GO:0015074">
    <property type="term" value="P:DNA integration"/>
    <property type="evidence" value="ECO:0007669"/>
    <property type="project" value="UniProtKB-KW"/>
</dbReference>
<dbReference type="Gene3D" id="3.10.10.10">
    <property type="entry name" value="HIV Type 1 Reverse Transcriptase, subunit A, domain 1"/>
    <property type="match status" value="1"/>
</dbReference>
<evidence type="ECO:0000256" key="9">
    <source>
        <dbReference type="ARBA" id="ARBA00022842"/>
    </source>
</evidence>
<feature type="domain" description="Reverse transcriptase" evidence="18">
    <location>
        <begin position="656"/>
        <end position="835"/>
    </location>
</feature>
<evidence type="ECO:0000256" key="16">
    <source>
        <dbReference type="SAM" id="Coils"/>
    </source>
</evidence>
<keyword evidence="10" id="KW-0229">DNA integration</keyword>
<dbReference type="CDD" id="cd00303">
    <property type="entry name" value="retropepsin_like"/>
    <property type="match status" value="1"/>
</dbReference>
<evidence type="ECO:0000256" key="5">
    <source>
        <dbReference type="ARBA" id="ARBA00022723"/>
    </source>
</evidence>
<accession>A0AAV8FFL1</accession>
<dbReference type="GO" id="GO:0004190">
    <property type="term" value="F:aspartic-type endopeptidase activity"/>
    <property type="evidence" value="ECO:0007669"/>
    <property type="project" value="UniProtKB-KW"/>
</dbReference>
<dbReference type="FunFam" id="3.30.70.270:FF:000115">
    <property type="entry name" value="Polyprotein of retroviral origin, putative"/>
    <property type="match status" value="1"/>
</dbReference>
<feature type="domain" description="Chromo" evidence="17">
    <location>
        <begin position="1483"/>
        <end position="1532"/>
    </location>
</feature>
<feature type="coiled-coil region" evidence="16">
    <location>
        <begin position="1353"/>
        <end position="1387"/>
    </location>
</feature>
<keyword evidence="9" id="KW-0460">Magnesium</keyword>
<evidence type="ECO:0000256" key="11">
    <source>
        <dbReference type="ARBA" id="ARBA00022918"/>
    </source>
</evidence>
<dbReference type="EMBL" id="JAMFTS010000002">
    <property type="protein sequence ID" value="KAJ4789708.1"/>
    <property type="molecule type" value="Genomic_DNA"/>
</dbReference>
<feature type="coiled-coil region" evidence="16">
    <location>
        <begin position="11"/>
        <end position="68"/>
    </location>
</feature>
<dbReference type="CDD" id="cd09274">
    <property type="entry name" value="RNase_HI_RT_Ty3"/>
    <property type="match status" value="1"/>
</dbReference>
<comment type="caution">
    <text evidence="20">The sequence shown here is derived from an EMBL/GenBank/DDBJ whole genome shotgun (WGS) entry which is preliminary data.</text>
</comment>
<dbReference type="InterPro" id="IPR016197">
    <property type="entry name" value="Chromo-like_dom_sf"/>
</dbReference>
<dbReference type="Gene3D" id="3.30.420.10">
    <property type="entry name" value="Ribonuclease H-like superfamily/Ribonuclease H"/>
    <property type="match status" value="1"/>
</dbReference>
<dbReference type="InterPro" id="IPR005162">
    <property type="entry name" value="Retrotrans_gag_dom"/>
</dbReference>
<keyword evidence="21" id="KW-1185">Reference proteome</keyword>
<dbReference type="SUPFAM" id="SSF53098">
    <property type="entry name" value="Ribonuclease H-like"/>
    <property type="match status" value="1"/>
</dbReference>
<evidence type="ECO:0000256" key="1">
    <source>
        <dbReference type="ARBA" id="ARBA00022670"/>
    </source>
</evidence>
<dbReference type="PROSITE" id="PS50878">
    <property type="entry name" value="RT_POL"/>
    <property type="match status" value="1"/>
</dbReference>
<name>A0AAV8FFL1_9POAL</name>
<dbReference type="Proteomes" id="UP001140206">
    <property type="component" value="Chromosome 2"/>
</dbReference>
<dbReference type="InterPro" id="IPR050951">
    <property type="entry name" value="Retrovirus_Pol_polyprotein"/>
</dbReference>